<feature type="transmembrane region" description="Helical" evidence="9">
    <location>
        <begin position="12"/>
        <end position="45"/>
    </location>
</feature>
<keyword evidence="4 9" id="KW-0813">Transport</keyword>
<protein>
    <recommendedName>
        <fullName evidence="3 9">Multidrug resistance efflux pump SepA</fullName>
    </recommendedName>
    <alternativeName>
        <fullName evidence="9">Antiseptic resistance protein SepA</fullName>
    </alternativeName>
</protein>
<keyword evidence="6 9" id="KW-0812">Transmembrane</keyword>
<evidence type="ECO:0000256" key="2">
    <source>
        <dbReference type="ARBA" id="ARBA00006238"/>
    </source>
</evidence>
<dbReference type="EMBL" id="SCWA01000007">
    <property type="protein sequence ID" value="TDL98007.1"/>
    <property type="molecule type" value="Genomic_DNA"/>
</dbReference>
<evidence type="ECO:0000256" key="8">
    <source>
        <dbReference type="ARBA" id="ARBA00023136"/>
    </source>
</evidence>
<reference evidence="10 11" key="1">
    <citation type="submission" date="2019-01" db="EMBL/GenBank/DDBJ databases">
        <title>Draft genome sequences of the type strains of six Macrococcus species.</title>
        <authorList>
            <person name="Mazhar S."/>
            <person name="Altermann E."/>
            <person name="Hill C."/>
            <person name="Mcauliffe O."/>
        </authorList>
    </citation>
    <scope>NUCLEOTIDE SEQUENCE [LARGE SCALE GENOMIC DNA]</scope>
    <source>
        <strain evidence="10 11">CCM4811</strain>
    </source>
</reference>
<proteinExistence type="inferred from homology"/>
<gene>
    <name evidence="9" type="primary">sepA</name>
    <name evidence="10" type="ORF">ERX27_04850</name>
</gene>
<comment type="similarity">
    <text evidence="2 9">Belongs to the multidrug resistance efflux pump SepA family.</text>
</comment>
<dbReference type="Proteomes" id="UP000295310">
    <property type="component" value="Unassembled WGS sequence"/>
</dbReference>
<evidence type="ECO:0000256" key="1">
    <source>
        <dbReference type="ARBA" id="ARBA00004651"/>
    </source>
</evidence>
<keyword evidence="8 9" id="KW-0472">Membrane</keyword>
<dbReference type="AlphaFoldDB" id="A0A4R6BDZ7"/>
<comment type="subcellular location">
    <subcellularLocation>
        <location evidence="1 9">Cell membrane</location>
        <topology evidence="1 9">Multi-pass membrane protein</topology>
    </subcellularLocation>
</comment>
<evidence type="ECO:0000256" key="9">
    <source>
        <dbReference type="RuleBase" id="RU362138"/>
    </source>
</evidence>
<evidence type="ECO:0000256" key="5">
    <source>
        <dbReference type="ARBA" id="ARBA00022475"/>
    </source>
</evidence>
<evidence type="ECO:0000256" key="6">
    <source>
        <dbReference type="ARBA" id="ARBA00022692"/>
    </source>
</evidence>
<evidence type="ECO:0000256" key="3">
    <source>
        <dbReference type="ARBA" id="ARBA00016025"/>
    </source>
</evidence>
<sequence length="156" mass="18268">MKFKIDVSKMMTLAFMTTIFLVSGLIFLIFVSFGLFGLSRILIAWHLAEFTYNQSFADNLFYYGSYIAGGFFLLRIVEFVFDNLKRIYPDNIYFKAPLVHGVITISATLIFYFFVHVNYQYIRINFLVIFIIISVLYALTEIFYPNSEDLNQSDDE</sequence>
<dbReference type="InterPro" id="IPR031396">
    <property type="entry name" value="SepA"/>
</dbReference>
<feature type="transmembrane region" description="Helical" evidence="9">
    <location>
        <begin position="60"/>
        <end position="81"/>
    </location>
</feature>
<evidence type="ECO:0000313" key="11">
    <source>
        <dbReference type="Proteomes" id="UP000295310"/>
    </source>
</evidence>
<comment type="caution">
    <text evidence="10">The sequence shown here is derived from an EMBL/GenBank/DDBJ whole genome shotgun (WGS) entry which is preliminary data.</text>
</comment>
<evidence type="ECO:0000256" key="7">
    <source>
        <dbReference type="ARBA" id="ARBA00022989"/>
    </source>
</evidence>
<dbReference type="OrthoDB" id="2417783at2"/>
<evidence type="ECO:0000256" key="4">
    <source>
        <dbReference type="ARBA" id="ARBA00022448"/>
    </source>
</evidence>
<dbReference type="RefSeq" id="WP_133431711.1">
    <property type="nucleotide sequence ID" value="NZ_CP092172.1"/>
</dbReference>
<keyword evidence="7 9" id="KW-1133">Transmembrane helix</keyword>
<evidence type="ECO:0000313" key="10">
    <source>
        <dbReference type="EMBL" id="TDL98007.1"/>
    </source>
</evidence>
<organism evidence="10 11">
    <name type="scientific">Macrococcus brunensis</name>
    <dbReference type="NCBI Taxonomy" id="198483"/>
    <lineage>
        <taxon>Bacteria</taxon>
        <taxon>Bacillati</taxon>
        <taxon>Bacillota</taxon>
        <taxon>Bacilli</taxon>
        <taxon>Bacillales</taxon>
        <taxon>Staphylococcaceae</taxon>
        <taxon>Macrococcus</taxon>
    </lineage>
</organism>
<keyword evidence="5" id="KW-1003">Cell membrane</keyword>
<dbReference type="GO" id="GO:0005886">
    <property type="term" value="C:plasma membrane"/>
    <property type="evidence" value="ECO:0007669"/>
    <property type="project" value="UniProtKB-SubCell"/>
</dbReference>
<feature type="transmembrane region" description="Helical" evidence="9">
    <location>
        <begin position="121"/>
        <end position="139"/>
    </location>
</feature>
<name>A0A4R6BDZ7_9STAP</name>
<dbReference type="Pfam" id="PF17080">
    <property type="entry name" value="SepA"/>
    <property type="match status" value="1"/>
</dbReference>
<comment type="function">
    <text evidence="9">Involved in multidrug efflux.</text>
</comment>
<accession>A0A4R6BDZ7</accession>
<feature type="transmembrane region" description="Helical" evidence="9">
    <location>
        <begin position="93"/>
        <end position="115"/>
    </location>
</feature>
<keyword evidence="11" id="KW-1185">Reference proteome</keyword>